<feature type="domain" description="Aminotransferase class I/classII large" evidence="8">
    <location>
        <begin position="61"/>
        <end position="395"/>
    </location>
</feature>
<comment type="cofactor">
    <cofactor evidence="1">
        <name>pyridoxal 5'-phosphate</name>
        <dbReference type="ChEBI" id="CHEBI:597326"/>
    </cofactor>
</comment>
<dbReference type="PANTHER" id="PTHR46383">
    <property type="entry name" value="ASPARTATE AMINOTRANSFERASE"/>
    <property type="match status" value="1"/>
</dbReference>
<sequence>MSDLAAARSIDRFAALATADAPGQELRQAAGNIGNLMRGGRISGRAVDFSHGDVDAFAPAPGASDHFSEALAAGGRQAYTEYRGSADIRVELSEALAAYTGAPVAADSGTIITPGTQGALFLAVAALVNSGDKVAIVQPDYFANRKLVEFFGGHQLPVTMDYLRGSEEAGLDLAQLKAAFEAGARLFLFSNPNNPTGAVYSRREIHEIAQLAAAFDVTIVADQLYSRLLYTNQSYAHMRAAGLPEERVITIMGPSKTESLSGYRLGIAFGAPAVIERMERLQAIVSLRAAGYNQAVLRTWFREPAGWLDERIQAHQAIRDDLLDVFRAADLTTRTPQAGSYLFPTLPPLAVELGDFVRLLRRQADVIVTPGTEFGPCPCSIRLNFSQDHAAAVAAARRIVEMVHRYRR</sequence>
<dbReference type="InterPro" id="IPR050596">
    <property type="entry name" value="AspAT/PAT-like"/>
</dbReference>
<evidence type="ECO:0000256" key="7">
    <source>
        <dbReference type="ARBA" id="ARBA00049185"/>
    </source>
</evidence>
<dbReference type="Gene3D" id="3.90.1150.10">
    <property type="entry name" value="Aspartate Aminotransferase, domain 1"/>
    <property type="match status" value="1"/>
</dbReference>
<reference evidence="9 10" key="1">
    <citation type="submission" date="2018-06" db="EMBL/GenBank/DDBJ databases">
        <title>Comparative genomics of Bradyrhizobium nodulating Arachidis hypogaea.</title>
        <authorList>
            <person name="Li Y."/>
        </authorList>
    </citation>
    <scope>NUCLEOTIDE SEQUENCE [LARGE SCALE GENOMIC DNA]</scope>
    <source>
        <strain evidence="9 10">CCBAU 051107</strain>
    </source>
</reference>
<evidence type="ECO:0000256" key="6">
    <source>
        <dbReference type="ARBA" id="ARBA00022898"/>
    </source>
</evidence>
<evidence type="ECO:0000256" key="2">
    <source>
        <dbReference type="ARBA" id="ARBA00007441"/>
    </source>
</evidence>
<evidence type="ECO:0000313" key="9">
    <source>
        <dbReference type="EMBL" id="QOZ66119.1"/>
    </source>
</evidence>
<evidence type="ECO:0000259" key="8">
    <source>
        <dbReference type="Pfam" id="PF00155"/>
    </source>
</evidence>
<accession>A0AAE7NHE5</accession>
<name>A0AAE7NHE5_9BRAD</name>
<evidence type="ECO:0000313" key="10">
    <source>
        <dbReference type="Proteomes" id="UP000594015"/>
    </source>
</evidence>
<dbReference type="GO" id="GO:0006520">
    <property type="term" value="P:amino acid metabolic process"/>
    <property type="evidence" value="ECO:0007669"/>
    <property type="project" value="InterPro"/>
</dbReference>
<dbReference type="InterPro" id="IPR015421">
    <property type="entry name" value="PyrdxlP-dep_Trfase_major"/>
</dbReference>
<evidence type="ECO:0000256" key="4">
    <source>
        <dbReference type="ARBA" id="ARBA00022576"/>
    </source>
</evidence>
<evidence type="ECO:0000256" key="3">
    <source>
        <dbReference type="ARBA" id="ARBA00012753"/>
    </source>
</evidence>
<dbReference type="InterPro" id="IPR015422">
    <property type="entry name" value="PyrdxlP-dep_Trfase_small"/>
</dbReference>
<keyword evidence="6" id="KW-0663">Pyridoxal phosphate</keyword>
<comment type="catalytic activity">
    <reaction evidence="7">
        <text>L-aspartate + 2-oxoglutarate = oxaloacetate + L-glutamate</text>
        <dbReference type="Rhea" id="RHEA:21824"/>
        <dbReference type="ChEBI" id="CHEBI:16452"/>
        <dbReference type="ChEBI" id="CHEBI:16810"/>
        <dbReference type="ChEBI" id="CHEBI:29985"/>
        <dbReference type="ChEBI" id="CHEBI:29991"/>
        <dbReference type="EC" id="2.6.1.1"/>
    </reaction>
</comment>
<dbReference type="CDD" id="cd00609">
    <property type="entry name" value="AAT_like"/>
    <property type="match status" value="1"/>
</dbReference>
<dbReference type="NCBIfam" id="NF004854">
    <property type="entry name" value="PRK06207.1"/>
    <property type="match status" value="1"/>
</dbReference>
<dbReference type="Proteomes" id="UP000594015">
    <property type="component" value="Chromosome"/>
</dbReference>
<dbReference type="SUPFAM" id="SSF53383">
    <property type="entry name" value="PLP-dependent transferases"/>
    <property type="match status" value="1"/>
</dbReference>
<proteinExistence type="inferred from homology"/>
<gene>
    <name evidence="9" type="ORF">WN72_06660</name>
</gene>
<dbReference type="InterPro" id="IPR004839">
    <property type="entry name" value="Aminotransferase_I/II_large"/>
</dbReference>
<organism evidence="9 10">
    <name type="scientific">Bradyrhizobium arachidis</name>
    <dbReference type="NCBI Taxonomy" id="858423"/>
    <lineage>
        <taxon>Bacteria</taxon>
        <taxon>Pseudomonadati</taxon>
        <taxon>Pseudomonadota</taxon>
        <taxon>Alphaproteobacteria</taxon>
        <taxon>Hyphomicrobiales</taxon>
        <taxon>Nitrobacteraceae</taxon>
        <taxon>Bradyrhizobium</taxon>
    </lineage>
</organism>
<dbReference type="InterPro" id="IPR015424">
    <property type="entry name" value="PyrdxlP-dep_Trfase"/>
</dbReference>
<evidence type="ECO:0000256" key="1">
    <source>
        <dbReference type="ARBA" id="ARBA00001933"/>
    </source>
</evidence>
<keyword evidence="5" id="KW-0808">Transferase</keyword>
<keyword evidence="4 9" id="KW-0032">Aminotransferase</keyword>
<evidence type="ECO:0000256" key="5">
    <source>
        <dbReference type="ARBA" id="ARBA00022679"/>
    </source>
</evidence>
<dbReference type="EC" id="2.6.1.1" evidence="3"/>
<dbReference type="RefSeq" id="WP_092216561.1">
    <property type="nucleotide sequence ID" value="NZ_CP030050.1"/>
</dbReference>
<dbReference type="EMBL" id="CP030050">
    <property type="protein sequence ID" value="QOZ66119.1"/>
    <property type="molecule type" value="Genomic_DNA"/>
</dbReference>
<dbReference type="Pfam" id="PF00155">
    <property type="entry name" value="Aminotran_1_2"/>
    <property type="match status" value="1"/>
</dbReference>
<comment type="similarity">
    <text evidence="2">Belongs to the class-I pyridoxal-phosphate-dependent aminotransferase family.</text>
</comment>
<dbReference type="Gene3D" id="3.40.640.10">
    <property type="entry name" value="Type I PLP-dependent aspartate aminotransferase-like (Major domain)"/>
    <property type="match status" value="1"/>
</dbReference>
<dbReference type="KEGG" id="barh:WN72_06660"/>
<protein>
    <recommendedName>
        <fullName evidence="3">aspartate transaminase</fullName>
        <ecNumber evidence="3">2.6.1.1</ecNumber>
    </recommendedName>
</protein>
<dbReference type="AlphaFoldDB" id="A0AAE7NHE5"/>
<dbReference type="GO" id="GO:0030170">
    <property type="term" value="F:pyridoxal phosphate binding"/>
    <property type="evidence" value="ECO:0007669"/>
    <property type="project" value="InterPro"/>
</dbReference>
<dbReference type="GO" id="GO:0004069">
    <property type="term" value="F:L-aspartate:2-oxoglutarate aminotransferase activity"/>
    <property type="evidence" value="ECO:0007669"/>
    <property type="project" value="UniProtKB-EC"/>
</dbReference>
<dbReference type="PANTHER" id="PTHR46383:SF1">
    <property type="entry name" value="ASPARTATE AMINOTRANSFERASE"/>
    <property type="match status" value="1"/>
</dbReference>